<dbReference type="SUPFAM" id="SSF51735">
    <property type="entry name" value="NAD(P)-binding Rossmann-fold domains"/>
    <property type="match status" value="1"/>
</dbReference>
<evidence type="ECO:0000259" key="2">
    <source>
        <dbReference type="PROSITE" id="PS51176"/>
    </source>
</evidence>
<reference evidence="4" key="1">
    <citation type="journal article" date="2019" name="Int. J. Syst. Evol. Microbiol.">
        <title>The Global Catalogue of Microorganisms (GCM) 10K type strain sequencing project: providing services to taxonomists for standard genome sequencing and annotation.</title>
        <authorList>
            <consortium name="The Broad Institute Genomics Platform"/>
            <consortium name="The Broad Institute Genome Sequencing Center for Infectious Disease"/>
            <person name="Wu L."/>
            <person name="Ma J."/>
        </authorList>
    </citation>
    <scope>NUCLEOTIDE SEQUENCE [LARGE SCALE GENOMIC DNA]</scope>
    <source>
        <strain evidence="4">CCUG 51308</strain>
    </source>
</reference>
<dbReference type="InterPro" id="IPR046825">
    <property type="entry name" value="PDH_C"/>
</dbReference>
<dbReference type="InterPro" id="IPR046826">
    <property type="entry name" value="PDH_N"/>
</dbReference>
<protein>
    <submittedName>
        <fullName evidence="3">Prephenate/arogenate dehydrogenase family protein</fullName>
    </submittedName>
</protein>
<dbReference type="InterPro" id="IPR036291">
    <property type="entry name" value="NAD(P)-bd_dom_sf"/>
</dbReference>
<keyword evidence="1" id="KW-0560">Oxidoreductase</keyword>
<evidence type="ECO:0000256" key="1">
    <source>
        <dbReference type="ARBA" id="ARBA00023002"/>
    </source>
</evidence>
<gene>
    <name evidence="3" type="ORF">ACFQS8_10655</name>
</gene>
<dbReference type="EMBL" id="JBHTBR010000005">
    <property type="protein sequence ID" value="MFC7292076.1"/>
    <property type="molecule type" value="Genomic_DNA"/>
</dbReference>
<evidence type="ECO:0000313" key="3">
    <source>
        <dbReference type="EMBL" id="MFC7292076.1"/>
    </source>
</evidence>
<dbReference type="PANTHER" id="PTHR21363:SF0">
    <property type="entry name" value="PREPHENATE DEHYDROGENASE [NADP(+)]"/>
    <property type="match status" value="1"/>
</dbReference>
<comment type="caution">
    <text evidence="3">The sequence shown here is derived from an EMBL/GenBank/DDBJ whole genome shotgun (WGS) entry which is preliminary data.</text>
</comment>
<dbReference type="Gene3D" id="1.10.3660.10">
    <property type="entry name" value="6-phosphogluconate dehydrogenase C-terminal like domain"/>
    <property type="match status" value="1"/>
</dbReference>
<evidence type="ECO:0000313" key="4">
    <source>
        <dbReference type="Proteomes" id="UP001596492"/>
    </source>
</evidence>
<dbReference type="SUPFAM" id="SSF48179">
    <property type="entry name" value="6-phosphogluconate dehydrogenase C-terminal domain-like"/>
    <property type="match status" value="1"/>
</dbReference>
<dbReference type="Pfam" id="PF02153">
    <property type="entry name" value="PDH_N"/>
    <property type="match status" value="1"/>
</dbReference>
<keyword evidence="4" id="KW-1185">Reference proteome</keyword>
<feature type="domain" description="Prephenate/arogenate dehydrogenase" evidence="2">
    <location>
        <begin position="11"/>
        <end position="302"/>
    </location>
</feature>
<dbReference type="InterPro" id="IPR008927">
    <property type="entry name" value="6-PGluconate_DH-like_C_sf"/>
</dbReference>
<dbReference type="PANTHER" id="PTHR21363">
    <property type="entry name" value="PREPHENATE DEHYDROGENASE"/>
    <property type="match status" value="1"/>
</dbReference>
<proteinExistence type="predicted"/>
<dbReference type="NCBIfam" id="NF005694">
    <property type="entry name" value="PRK07502.1"/>
    <property type="match status" value="1"/>
</dbReference>
<dbReference type="RefSeq" id="WP_382167317.1">
    <property type="nucleotide sequence ID" value="NZ_JBHTBR010000005.1"/>
</dbReference>
<name>A0ABW2IMI7_9PROT</name>
<accession>A0ABW2IMI7</accession>
<organism evidence="3 4">
    <name type="scientific">Hirschia litorea</name>
    <dbReference type="NCBI Taxonomy" id="1199156"/>
    <lineage>
        <taxon>Bacteria</taxon>
        <taxon>Pseudomonadati</taxon>
        <taxon>Pseudomonadota</taxon>
        <taxon>Alphaproteobacteria</taxon>
        <taxon>Hyphomonadales</taxon>
        <taxon>Hyphomonadaceae</taxon>
        <taxon>Hirschia</taxon>
    </lineage>
</organism>
<dbReference type="PROSITE" id="PS51176">
    <property type="entry name" value="PDH_ADH"/>
    <property type="match status" value="1"/>
</dbReference>
<dbReference type="InterPro" id="IPR003099">
    <property type="entry name" value="Prephen_DH"/>
</dbReference>
<dbReference type="Gene3D" id="3.40.50.720">
    <property type="entry name" value="NAD(P)-binding Rossmann-like Domain"/>
    <property type="match status" value="1"/>
</dbReference>
<dbReference type="Pfam" id="PF20463">
    <property type="entry name" value="PDH_C"/>
    <property type="match status" value="1"/>
</dbReference>
<dbReference type="InterPro" id="IPR050812">
    <property type="entry name" value="Preph/Arog_dehydrog"/>
</dbReference>
<sequence>MIERLETHVFETVAILGAGLIGSSIARACEASGAAKSVLIYDANEAVRERAKKIALGSICETVEEACTDADLVILCTPVGMIETAAKAASPFLKAGAILSDVGSVKASALNDMLAVAPSYAHVIAGHPIAGTEHSGPDAGFAKLFSGRWCILTPLEDQDEAYQLATAKLTKFWEAFGSTVEIMTAKRHDLVLAITSHLPHLIAYNICATAEDMEQVTEGEVVKFSAGGFRDFTRIAASDPTMWRDVFLNNKEAVLETLGRFTEDLAALQRAIRWSDGDQLFELFTRARSIRKSVIEAGQDTAAPNFGRRNQEDDTPAE</sequence>
<dbReference type="Proteomes" id="UP001596492">
    <property type="component" value="Unassembled WGS sequence"/>
</dbReference>